<sequence length="422" mass="45659">MTFHSEPARAGSTETTMNKPLSHLRVVDLSRILAGPWATQNLADLGAEVIKIEKPGVGDDTRQMGPPFLADERTGEDGDAAYFMSCNRGKKSVAVDFSDARGQRIVRDLARGADVFVENYKVGALRKYGLDYDSLREINPQLVYCSVTGFGQTGPYKDRAGYDYLIQGMGGLMSVTGERDDLPGGGPQRAGVAVADLLAGMYATTAILAALRHRDRGHGGQHIDISLLDCMVGSLVNQSMNYLVSGQVPQRMGSGHPNIAPYAVYPAADGHLVLAVGNDTQFRRLCEAVGQAEVGTDPRFATIAARVRNRAEMDAWLVPVTRSRSLADWTSLLERAQVPGGPINRMDQVFADEHVVARGMRAELRHPRYGRVPTVRNPMRFSATPLEPGSAPPLLGEHTDEVLRSVGVTPEQLAALREAGVL</sequence>
<evidence type="ECO:0000256" key="1">
    <source>
        <dbReference type="ARBA" id="ARBA00022679"/>
    </source>
</evidence>
<dbReference type="Gene3D" id="3.40.50.10540">
    <property type="entry name" value="Crotonobetainyl-coa:carnitine coa-transferase, domain 1"/>
    <property type="match status" value="1"/>
</dbReference>
<dbReference type="InterPro" id="IPR003673">
    <property type="entry name" value="CoA-Trfase_fam_III"/>
</dbReference>
<dbReference type="PANTHER" id="PTHR48207:SF3">
    <property type="entry name" value="SUCCINATE--HYDROXYMETHYLGLUTARATE COA-TRANSFERASE"/>
    <property type="match status" value="1"/>
</dbReference>
<keyword evidence="1 2" id="KW-0808">Transferase</keyword>
<dbReference type="InterPro" id="IPR023606">
    <property type="entry name" value="CoA-Trfase_III_dom_1_sf"/>
</dbReference>
<dbReference type="AlphaFoldDB" id="A0A4Q7NCV8"/>
<dbReference type="InterPro" id="IPR050483">
    <property type="entry name" value="CoA-transferase_III_domain"/>
</dbReference>
<protein>
    <submittedName>
        <fullName evidence="2">Crotonobetainyl-CoA:carnitine CoA-transferase CaiB-like acyl-CoA transferase</fullName>
    </submittedName>
</protein>
<organism evidence="2 3">
    <name type="scientific">Pigmentiphaga kullae</name>
    <dbReference type="NCBI Taxonomy" id="151784"/>
    <lineage>
        <taxon>Bacteria</taxon>
        <taxon>Pseudomonadati</taxon>
        <taxon>Pseudomonadota</taxon>
        <taxon>Betaproteobacteria</taxon>
        <taxon>Burkholderiales</taxon>
        <taxon>Alcaligenaceae</taxon>
        <taxon>Pigmentiphaga</taxon>
    </lineage>
</organism>
<dbReference type="PANTHER" id="PTHR48207">
    <property type="entry name" value="SUCCINATE--HYDROXYMETHYLGLUTARATE COA-TRANSFERASE"/>
    <property type="match status" value="1"/>
</dbReference>
<dbReference type="EMBL" id="SGXC01000002">
    <property type="protein sequence ID" value="RZS80816.1"/>
    <property type="molecule type" value="Genomic_DNA"/>
</dbReference>
<dbReference type="InterPro" id="IPR044855">
    <property type="entry name" value="CoA-Trfase_III_dom3_sf"/>
</dbReference>
<proteinExistence type="predicted"/>
<accession>A0A4Q7NCV8</accession>
<gene>
    <name evidence="2" type="ORF">EV675_3429</name>
</gene>
<name>A0A4Q7NCV8_9BURK</name>
<evidence type="ECO:0000313" key="3">
    <source>
        <dbReference type="Proteomes" id="UP000292445"/>
    </source>
</evidence>
<dbReference type="Pfam" id="PF02515">
    <property type="entry name" value="CoA_transf_3"/>
    <property type="match status" value="1"/>
</dbReference>
<dbReference type="GO" id="GO:0008410">
    <property type="term" value="F:CoA-transferase activity"/>
    <property type="evidence" value="ECO:0007669"/>
    <property type="project" value="TreeGrafter"/>
</dbReference>
<comment type="caution">
    <text evidence="2">The sequence shown here is derived from an EMBL/GenBank/DDBJ whole genome shotgun (WGS) entry which is preliminary data.</text>
</comment>
<dbReference type="Proteomes" id="UP000292445">
    <property type="component" value="Unassembled WGS sequence"/>
</dbReference>
<reference evidence="2 3" key="1">
    <citation type="submission" date="2019-02" db="EMBL/GenBank/DDBJ databases">
        <title>Genomic Encyclopedia of Type Strains, Phase IV (KMG-IV): sequencing the most valuable type-strain genomes for metagenomic binning, comparative biology and taxonomic classification.</title>
        <authorList>
            <person name="Goeker M."/>
        </authorList>
    </citation>
    <scope>NUCLEOTIDE SEQUENCE [LARGE SCALE GENOMIC DNA]</scope>
    <source>
        <strain evidence="2 3">K24</strain>
    </source>
</reference>
<evidence type="ECO:0000313" key="2">
    <source>
        <dbReference type="EMBL" id="RZS80816.1"/>
    </source>
</evidence>
<dbReference type="Gene3D" id="3.30.1540.10">
    <property type="entry name" value="formyl-coa transferase, domain 3"/>
    <property type="match status" value="1"/>
</dbReference>
<dbReference type="RefSeq" id="WP_242621472.1">
    <property type="nucleotide sequence ID" value="NZ_SGXC01000002.1"/>
</dbReference>
<dbReference type="SUPFAM" id="SSF89796">
    <property type="entry name" value="CoA-transferase family III (CaiB/BaiF)"/>
    <property type="match status" value="1"/>
</dbReference>
<keyword evidence="3" id="KW-1185">Reference proteome</keyword>